<dbReference type="InterPro" id="IPR019845">
    <property type="entry name" value="Squalene/phytoene_synthase_CS"/>
</dbReference>
<dbReference type="EMBL" id="FTPK01000003">
    <property type="protein sequence ID" value="SIT73154.1"/>
    <property type="molecule type" value="Genomic_DNA"/>
</dbReference>
<dbReference type="InterPro" id="IPR008949">
    <property type="entry name" value="Isoprenoid_synthase_dom_sf"/>
</dbReference>
<dbReference type="PANTHER" id="PTHR31480">
    <property type="entry name" value="BIFUNCTIONAL LYCOPENE CYCLASE/PHYTOENE SYNTHASE"/>
    <property type="match status" value="1"/>
</dbReference>
<protein>
    <submittedName>
        <fullName evidence="2">Farnesyl-diphosphate farnesyltransferase</fullName>
    </submittedName>
</protein>
<dbReference type="SFLD" id="SFLDS00005">
    <property type="entry name" value="Isoprenoid_Synthase_Type_I"/>
    <property type="match status" value="1"/>
</dbReference>
<dbReference type="InterPro" id="IPR017828">
    <property type="entry name" value="SQ_synth_HpnD-like"/>
</dbReference>
<dbReference type="InterPro" id="IPR002060">
    <property type="entry name" value="Squ/phyt_synthse"/>
</dbReference>
<keyword evidence="1 2" id="KW-0808">Transferase</keyword>
<evidence type="ECO:0000313" key="2">
    <source>
        <dbReference type="EMBL" id="SIT73154.1"/>
    </source>
</evidence>
<dbReference type="STRING" id="233100.SAMN05216526_1819"/>
<dbReference type="SFLD" id="SFLDG01212">
    <property type="entry name" value="Phytoene_synthase_like"/>
    <property type="match status" value="1"/>
</dbReference>
<dbReference type="GO" id="GO:0004311">
    <property type="term" value="F:geranylgeranyl diphosphate synthase activity"/>
    <property type="evidence" value="ECO:0007669"/>
    <property type="project" value="InterPro"/>
</dbReference>
<dbReference type="InterPro" id="IPR044843">
    <property type="entry name" value="Trans_IPPS_bact-type"/>
</dbReference>
<name>A0A1R3W5S7_9GAMM</name>
<dbReference type="Pfam" id="PF00494">
    <property type="entry name" value="SQS_PSY"/>
    <property type="match status" value="1"/>
</dbReference>
<keyword evidence="3" id="KW-1185">Reference proteome</keyword>
<sequence>MTPDEYCQKKAAASGSSFYYSFLFLPPERRRAITALYAFCREVDDVVDECREPAVARVKLDWWREQVGKMYAGEPDHPVCKALAPCIKTFDLPEEQFREIIDGMQMDLDYDAYPSFTELSLYCYRVASVVGLMSAQIFGYEDHRTARYAHDLGMAFQLTNILRDVLEDARRGRIYIPLDELKRFEIDPMELQRAQTSERLQALFAFQAERARDYYRRAFSHLPAVDRHTQRSGIIMAAIYQTLLDEIEADGFHVLERRVALTPLRKLWIAWRTVRSEKRHTKALKKV</sequence>
<dbReference type="PROSITE" id="PS01045">
    <property type="entry name" value="SQUALEN_PHYTOEN_SYN_2"/>
    <property type="match status" value="1"/>
</dbReference>
<dbReference type="OrthoDB" id="9807580at2"/>
<dbReference type="Gene3D" id="1.10.600.10">
    <property type="entry name" value="Farnesyl Diphosphate Synthase"/>
    <property type="match status" value="1"/>
</dbReference>
<dbReference type="NCBIfam" id="TIGR03465">
    <property type="entry name" value="HpnD"/>
    <property type="match status" value="1"/>
</dbReference>
<dbReference type="GO" id="GO:0051996">
    <property type="term" value="F:squalene synthase [NAD(P)H] activity"/>
    <property type="evidence" value="ECO:0007669"/>
    <property type="project" value="InterPro"/>
</dbReference>
<evidence type="ECO:0000313" key="3">
    <source>
        <dbReference type="Proteomes" id="UP000223759"/>
    </source>
</evidence>
<dbReference type="Proteomes" id="UP000223759">
    <property type="component" value="Unassembled WGS sequence"/>
</dbReference>
<dbReference type="PROSITE" id="PS01044">
    <property type="entry name" value="SQUALEN_PHYTOEN_SYN_1"/>
    <property type="match status" value="1"/>
</dbReference>
<dbReference type="InterPro" id="IPR033904">
    <property type="entry name" value="Trans_IPPS_HH"/>
</dbReference>
<dbReference type="SUPFAM" id="SSF48576">
    <property type="entry name" value="Terpenoid synthases"/>
    <property type="match status" value="1"/>
</dbReference>
<reference evidence="2 3" key="1">
    <citation type="submission" date="2017-01" db="EMBL/GenBank/DDBJ databases">
        <authorList>
            <person name="Mah S.A."/>
            <person name="Swanson W.J."/>
            <person name="Moy G.W."/>
            <person name="Vacquier V.D."/>
        </authorList>
    </citation>
    <scope>NUCLEOTIDE SEQUENCE [LARGE SCALE GENOMIC DNA]</scope>
    <source>
        <strain evidence="2 3">M9</strain>
    </source>
</reference>
<organism evidence="2 3">
    <name type="scientific">Ectothiorhodosinus mongolicus</name>
    <dbReference type="NCBI Taxonomy" id="233100"/>
    <lineage>
        <taxon>Bacteria</taxon>
        <taxon>Pseudomonadati</taxon>
        <taxon>Pseudomonadota</taxon>
        <taxon>Gammaproteobacteria</taxon>
        <taxon>Chromatiales</taxon>
        <taxon>Ectothiorhodospiraceae</taxon>
        <taxon>Ectothiorhodosinus</taxon>
    </lineage>
</organism>
<evidence type="ECO:0000256" key="1">
    <source>
        <dbReference type="ARBA" id="ARBA00022679"/>
    </source>
</evidence>
<gene>
    <name evidence="2" type="ORF">SAMN05216526_1819</name>
</gene>
<dbReference type="CDD" id="cd00683">
    <property type="entry name" value="Trans_IPPS_HH"/>
    <property type="match status" value="1"/>
</dbReference>
<accession>A0A1R3W5S7</accession>
<dbReference type="AlphaFoldDB" id="A0A1R3W5S7"/>
<proteinExistence type="predicted"/>
<dbReference type="GO" id="GO:0016117">
    <property type="term" value="P:carotenoid biosynthetic process"/>
    <property type="evidence" value="ECO:0007669"/>
    <property type="project" value="InterPro"/>
</dbReference>
<dbReference type="SFLD" id="SFLDG01018">
    <property type="entry name" value="Squalene/Phytoene_Synthase_Lik"/>
    <property type="match status" value="1"/>
</dbReference>
<dbReference type="RefSeq" id="WP_076756195.1">
    <property type="nucleotide sequence ID" value="NZ_CP023018.1"/>
</dbReference>